<evidence type="ECO:0000313" key="6">
    <source>
        <dbReference type="EMBL" id="KAK3289283.1"/>
    </source>
</evidence>
<evidence type="ECO:0000256" key="3">
    <source>
        <dbReference type="ARBA" id="ARBA00023157"/>
    </source>
</evidence>
<evidence type="ECO:0000313" key="7">
    <source>
        <dbReference type="Proteomes" id="UP001190700"/>
    </source>
</evidence>
<dbReference type="GO" id="GO:0009897">
    <property type="term" value="C:external side of plasma membrane"/>
    <property type="evidence" value="ECO:0007669"/>
    <property type="project" value="TreeGrafter"/>
</dbReference>
<comment type="similarity">
    <text evidence="1">Belongs to the folate receptor family.</text>
</comment>
<protein>
    <recommendedName>
        <fullName evidence="4">Folate receptor-like domain-containing protein</fullName>
    </recommendedName>
</protein>
<evidence type="ECO:0000259" key="4">
    <source>
        <dbReference type="Pfam" id="PF03024"/>
    </source>
</evidence>
<evidence type="ECO:0000256" key="2">
    <source>
        <dbReference type="ARBA" id="ARBA00022729"/>
    </source>
</evidence>
<keyword evidence="7" id="KW-1185">Reference proteome</keyword>
<evidence type="ECO:0000313" key="5">
    <source>
        <dbReference type="EMBL" id="KAK3289280.1"/>
    </source>
</evidence>
<feature type="domain" description="Folate receptor-like" evidence="4">
    <location>
        <begin position="11"/>
        <end position="177"/>
    </location>
</feature>
<dbReference type="InterPro" id="IPR018143">
    <property type="entry name" value="Folate_rcpt-like"/>
</dbReference>
<dbReference type="EMBL" id="LGRX02000173">
    <property type="protein sequence ID" value="KAK3289283.1"/>
    <property type="molecule type" value="Genomic_DNA"/>
</dbReference>
<reference evidence="5" key="2">
    <citation type="submission" date="2023-06" db="EMBL/GenBank/DDBJ databases">
        <title>Long-read-based genome assembly of the green algal bacterivore Cymbomonas tetramitiformis.</title>
        <authorList>
            <person name="Gyaltshen Y."/>
            <person name="Rozenberg A."/>
            <person name="Paasch A."/>
            <person name="Burns J.A."/>
            <person name="Warring S."/>
            <person name="Larson R."/>
            <person name="Maurer-Alcala X."/>
            <person name="Dacks J."/>
            <person name="Kim E."/>
        </authorList>
    </citation>
    <scope>NUCLEOTIDE SEQUENCE</scope>
    <source>
        <strain evidence="5">PLY_AMNH</strain>
    </source>
</reference>
<dbReference type="GO" id="GO:0038023">
    <property type="term" value="F:signaling receptor activity"/>
    <property type="evidence" value="ECO:0007669"/>
    <property type="project" value="TreeGrafter"/>
</dbReference>
<comment type="caution">
    <text evidence="5">The sequence shown here is derived from an EMBL/GenBank/DDBJ whole genome shotgun (WGS) entry which is preliminary data.</text>
</comment>
<accession>A0AAE0LLJ4</accession>
<evidence type="ECO:0000256" key="1">
    <source>
        <dbReference type="ARBA" id="ARBA00007932"/>
    </source>
</evidence>
<dbReference type="EMBL" id="LGRX02000173">
    <property type="protein sequence ID" value="KAK3289280.1"/>
    <property type="molecule type" value="Genomic_DNA"/>
</dbReference>
<dbReference type="PANTHER" id="PTHR10517">
    <property type="entry name" value="FOLATE RECEPTOR"/>
    <property type="match status" value="1"/>
</dbReference>
<name>A0AAE0LLJ4_9CHLO</name>
<keyword evidence="3" id="KW-1015">Disulfide bond</keyword>
<dbReference type="Proteomes" id="UP001190700">
    <property type="component" value="Unassembled WGS sequence"/>
</dbReference>
<sequence length="232" mass="25899">MCSVSTDGCDVCHLRYYHKAVATPTDFGSSDSISCKAWADNACCTADTASNVYNDALYGEEYRWDRCGTLSEACQQYFAAEACFYECDVNAGKWRKYRDCDGDNQWQMEGMPIKASYCDAWYEACKTDNFCGSGSYFEMATCDSTDPSECKPISEIYADGKELCEVMWDGAFTYEVDEDNAYIMDFAEGTLNPNNAVLIDRPFPEQCHAADIEECNATASVHGRSPPVLLYV</sequence>
<keyword evidence="2" id="KW-0732">Signal</keyword>
<dbReference type="PANTHER" id="PTHR10517:SF14">
    <property type="entry name" value="FOLATE RECEPTOR 1-RELATED"/>
    <property type="match status" value="1"/>
</dbReference>
<reference evidence="5 7" key="1">
    <citation type="journal article" date="2015" name="Genome Biol. Evol.">
        <title>Comparative Genomics of a Bacterivorous Green Alga Reveals Evolutionary Causalities and Consequences of Phago-Mixotrophic Mode of Nutrition.</title>
        <authorList>
            <person name="Burns J.A."/>
            <person name="Paasch A."/>
            <person name="Narechania A."/>
            <person name="Kim E."/>
        </authorList>
    </citation>
    <scope>NUCLEOTIDE SEQUENCE [LARGE SCALE GENOMIC DNA]</scope>
    <source>
        <strain evidence="5">PLY_AMNH</strain>
    </source>
</reference>
<gene>
    <name evidence="5" type="ORF">CYMTET_3279</name>
    <name evidence="6" type="ORF">CYMTET_3282</name>
</gene>
<proteinExistence type="inferred from homology"/>
<dbReference type="InterPro" id="IPR004269">
    <property type="entry name" value="Folate_rcpt"/>
</dbReference>
<dbReference type="AlphaFoldDB" id="A0AAE0LLJ4"/>
<dbReference type="Pfam" id="PF03024">
    <property type="entry name" value="Folate_rec"/>
    <property type="match status" value="1"/>
</dbReference>
<organism evidence="5 7">
    <name type="scientific">Cymbomonas tetramitiformis</name>
    <dbReference type="NCBI Taxonomy" id="36881"/>
    <lineage>
        <taxon>Eukaryota</taxon>
        <taxon>Viridiplantae</taxon>
        <taxon>Chlorophyta</taxon>
        <taxon>Pyramimonadophyceae</taxon>
        <taxon>Pyramimonadales</taxon>
        <taxon>Pyramimonadaceae</taxon>
        <taxon>Cymbomonas</taxon>
    </lineage>
</organism>